<dbReference type="PANTHER" id="PTHR30290:SF16">
    <property type="entry name" value="OLIGOPEPTIDE ABC TRANSPORTER, PERIPLASMIC OLIGOPEPTIDE-BINDING PROTEIN"/>
    <property type="match status" value="1"/>
</dbReference>
<evidence type="ECO:0000313" key="4">
    <source>
        <dbReference type="Proteomes" id="UP000637695"/>
    </source>
</evidence>
<organism evidence="3 4">
    <name type="scientific">Alicyclobacillus cellulosilyticus</name>
    <dbReference type="NCBI Taxonomy" id="1003997"/>
    <lineage>
        <taxon>Bacteria</taxon>
        <taxon>Bacillati</taxon>
        <taxon>Bacillota</taxon>
        <taxon>Bacilli</taxon>
        <taxon>Bacillales</taxon>
        <taxon>Alicyclobacillaceae</taxon>
        <taxon>Alicyclobacillus</taxon>
    </lineage>
</organism>
<feature type="signal peptide" evidence="1">
    <location>
        <begin position="1"/>
        <end position="36"/>
    </location>
</feature>
<evidence type="ECO:0000313" key="3">
    <source>
        <dbReference type="EMBL" id="GGJ03805.1"/>
    </source>
</evidence>
<dbReference type="SUPFAM" id="SSF53850">
    <property type="entry name" value="Periplasmic binding protein-like II"/>
    <property type="match status" value="1"/>
</dbReference>
<dbReference type="Pfam" id="PF00496">
    <property type="entry name" value="SBP_bac_5"/>
    <property type="match status" value="1"/>
</dbReference>
<dbReference type="GO" id="GO:0015833">
    <property type="term" value="P:peptide transport"/>
    <property type="evidence" value="ECO:0007669"/>
    <property type="project" value="TreeGrafter"/>
</dbReference>
<dbReference type="InterPro" id="IPR039424">
    <property type="entry name" value="SBP_5"/>
</dbReference>
<reference evidence="3" key="1">
    <citation type="journal article" date="2014" name="Int. J. Syst. Evol. Microbiol.">
        <title>Complete genome sequence of Corynebacterium casei LMG S-19264T (=DSM 44701T), isolated from a smear-ripened cheese.</title>
        <authorList>
            <consortium name="US DOE Joint Genome Institute (JGI-PGF)"/>
            <person name="Walter F."/>
            <person name="Albersmeier A."/>
            <person name="Kalinowski J."/>
            <person name="Ruckert C."/>
        </authorList>
    </citation>
    <scope>NUCLEOTIDE SEQUENCE</scope>
    <source>
        <strain evidence="3">JCM 18487</strain>
    </source>
</reference>
<evidence type="ECO:0000256" key="1">
    <source>
        <dbReference type="SAM" id="SignalP"/>
    </source>
</evidence>
<dbReference type="GO" id="GO:1904680">
    <property type="term" value="F:peptide transmembrane transporter activity"/>
    <property type="evidence" value="ECO:0007669"/>
    <property type="project" value="TreeGrafter"/>
</dbReference>
<reference evidence="3" key="2">
    <citation type="submission" date="2020-09" db="EMBL/GenBank/DDBJ databases">
        <authorList>
            <person name="Sun Q."/>
            <person name="Ohkuma M."/>
        </authorList>
    </citation>
    <scope>NUCLEOTIDE SEQUENCE</scope>
    <source>
        <strain evidence="3">JCM 18487</strain>
    </source>
</reference>
<feature type="chain" id="PRO_5037541667" description="Solute-binding protein family 5 domain-containing protein" evidence="1">
    <location>
        <begin position="37"/>
        <end position="636"/>
    </location>
</feature>
<sequence length="636" mass="72258">MKMKKGLRQQMKSASLLFGTAVVTVGIASGSSGVHANTLNSGGVWTQVAQLGWPAPPTWQGNPAANGGVGYDAWVYCFEGLFQYARPTGKIYYRMAQSVDNSNPAQTVVHLYHNIRWSDGAPFTSKDVWGFYILNWGAEVTKYLKSIETPDPYTVIFKWANPKLDPKFKMYYLAEDYQWIPYHLAKKWIDQDAALFAKLQPDTNPHDQGLYAYQLKQTPQFLSATGKVWQDFNSHYHPKTTICTGPYVVSKVTSSDMYLKPNPYYYKKSAIKFKEIHLMNVPDGTQQLALLRSGKLSWMDATPPKDILTSILASNKNLVHYIWPDNVTVGFVFNQRHSPFQNETFRKAIVYALDRKKIREVANYYGIDTEYAGLGILPWQINKYITNDVLKKFTKYPYDPKKAARLLESIGWKKGPDGIWRDPNGKSYNFIIAGPSNWEPYITPAGELVAEQLTAFGLPTQFKSVDQSLYWSNAVNGTYDMVFDFPEWEWLMDPWSAMMTLYNNGRPFQEAGLPKDRKGVALFIASGYDGQSINVNQLLAKMPYMTESQRRHAIDEIAYATNENAWYVNLWGNTAGEWLNTAYVKGLPKGLPWQNAFSKYNRNLPMPPADLLQDIADISEWFAGGQHFVNGKLGPN</sequence>
<gene>
    <name evidence="3" type="ORF">GCM10010885_11320</name>
</gene>
<name>A0A917NK51_9BACL</name>
<proteinExistence type="predicted"/>
<dbReference type="Gene3D" id="3.40.190.10">
    <property type="entry name" value="Periplasmic binding protein-like II"/>
    <property type="match status" value="1"/>
</dbReference>
<keyword evidence="1" id="KW-0732">Signal</keyword>
<dbReference type="AlphaFoldDB" id="A0A917NK51"/>
<dbReference type="EMBL" id="BMOY01000013">
    <property type="protein sequence ID" value="GGJ03805.1"/>
    <property type="molecule type" value="Genomic_DNA"/>
</dbReference>
<comment type="caution">
    <text evidence="3">The sequence shown here is derived from an EMBL/GenBank/DDBJ whole genome shotgun (WGS) entry which is preliminary data.</text>
</comment>
<accession>A0A917NK51</accession>
<feature type="domain" description="Solute-binding protein family 5" evidence="2">
    <location>
        <begin position="91"/>
        <end position="504"/>
    </location>
</feature>
<keyword evidence="4" id="KW-1185">Reference proteome</keyword>
<evidence type="ECO:0000259" key="2">
    <source>
        <dbReference type="Pfam" id="PF00496"/>
    </source>
</evidence>
<dbReference type="Proteomes" id="UP000637695">
    <property type="component" value="Unassembled WGS sequence"/>
</dbReference>
<dbReference type="InterPro" id="IPR000914">
    <property type="entry name" value="SBP_5_dom"/>
</dbReference>
<protein>
    <recommendedName>
        <fullName evidence="2">Solute-binding protein family 5 domain-containing protein</fullName>
    </recommendedName>
</protein>
<dbReference type="Gene3D" id="3.10.105.10">
    <property type="entry name" value="Dipeptide-binding Protein, Domain 3"/>
    <property type="match status" value="1"/>
</dbReference>
<dbReference type="PANTHER" id="PTHR30290">
    <property type="entry name" value="PERIPLASMIC BINDING COMPONENT OF ABC TRANSPORTER"/>
    <property type="match status" value="1"/>
</dbReference>